<evidence type="ECO:0000313" key="2">
    <source>
        <dbReference type="EMBL" id="CAH1258574.1"/>
    </source>
</evidence>
<dbReference type="Proteomes" id="UP000838412">
    <property type="component" value="Chromosome 3"/>
</dbReference>
<protein>
    <submittedName>
        <fullName evidence="2">Hypp2037 protein</fullName>
    </submittedName>
</protein>
<sequence>MSILFCVSLSLECRRSRFHFRYFLYQELDFQPRTKPRQKETPAHTASARSDGMADRGQWGGQQEKPLL</sequence>
<organism evidence="2 3">
    <name type="scientific">Branchiostoma lanceolatum</name>
    <name type="common">Common lancelet</name>
    <name type="synonym">Amphioxus lanceolatum</name>
    <dbReference type="NCBI Taxonomy" id="7740"/>
    <lineage>
        <taxon>Eukaryota</taxon>
        <taxon>Metazoa</taxon>
        <taxon>Chordata</taxon>
        <taxon>Cephalochordata</taxon>
        <taxon>Leptocardii</taxon>
        <taxon>Amphioxiformes</taxon>
        <taxon>Branchiostomatidae</taxon>
        <taxon>Branchiostoma</taxon>
    </lineage>
</organism>
<gene>
    <name evidence="2" type="primary">Hypp2037</name>
    <name evidence="2" type="ORF">BLAG_LOCUS16097</name>
</gene>
<accession>A0A8K0ENM6</accession>
<reference evidence="2" key="1">
    <citation type="submission" date="2022-01" db="EMBL/GenBank/DDBJ databases">
        <authorList>
            <person name="Braso-Vives M."/>
        </authorList>
    </citation>
    <scope>NUCLEOTIDE SEQUENCE</scope>
</reference>
<keyword evidence="3" id="KW-1185">Reference proteome</keyword>
<dbReference type="AlphaFoldDB" id="A0A8K0ENM6"/>
<feature type="region of interest" description="Disordered" evidence="1">
    <location>
        <begin position="33"/>
        <end position="68"/>
    </location>
</feature>
<name>A0A8K0ENM6_BRALA</name>
<dbReference type="EMBL" id="OV696688">
    <property type="protein sequence ID" value="CAH1258574.1"/>
    <property type="molecule type" value="Genomic_DNA"/>
</dbReference>
<proteinExistence type="predicted"/>
<evidence type="ECO:0000256" key="1">
    <source>
        <dbReference type="SAM" id="MobiDB-lite"/>
    </source>
</evidence>
<evidence type="ECO:0000313" key="3">
    <source>
        <dbReference type="Proteomes" id="UP000838412"/>
    </source>
</evidence>